<dbReference type="NCBIfam" id="NF047646">
    <property type="entry name" value="REP_Tyr_transpos"/>
    <property type="match status" value="1"/>
</dbReference>
<dbReference type="GO" id="GO:0006313">
    <property type="term" value="P:DNA transposition"/>
    <property type="evidence" value="ECO:0007669"/>
    <property type="project" value="InterPro"/>
</dbReference>
<organism evidence="2 3">
    <name type="scientific">Methylovulum psychrotolerans</name>
    <dbReference type="NCBI Taxonomy" id="1704499"/>
    <lineage>
        <taxon>Bacteria</taxon>
        <taxon>Pseudomonadati</taxon>
        <taxon>Pseudomonadota</taxon>
        <taxon>Gammaproteobacteria</taxon>
        <taxon>Methylococcales</taxon>
        <taxon>Methylococcaceae</taxon>
        <taxon>Methylovulum</taxon>
    </lineage>
</organism>
<gene>
    <name evidence="2" type="ORF">CEK71_17660</name>
</gene>
<dbReference type="SUPFAM" id="SSF143422">
    <property type="entry name" value="Transposase IS200-like"/>
    <property type="match status" value="1"/>
</dbReference>
<dbReference type="EMBL" id="CP022129">
    <property type="protein sequence ID" value="ASF47745.1"/>
    <property type="molecule type" value="Genomic_DNA"/>
</dbReference>
<dbReference type="KEGG" id="mpsy:CEK71_17660"/>
<protein>
    <submittedName>
        <fullName evidence="2">Transposase</fullName>
    </submittedName>
</protein>
<dbReference type="OrthoDB" id="9794403at2"/>
<dbReference type="PANTHER" id="PTHR36966">
    <property type="entry name" value="REP-ASSOCIATED TYROSINE TRANSPOSASE"/>
    <property type="match status" value="1"/>
</dbReference>
<evidence type="ECO:0000313" key="3">
    <source>
        <dbReference type="Proteomes" id="UP000197019"/>
    </source>
</evidence>
<name>A0A1Z4C2K3_9GAMM</name>
<dbReference type="AlphaFoldDB" id="A0A1Z4C2K3"/>
<accession>A0A1Z4C2K3</accession>
<feature type="domain" description="Transposase IS200-like" evidence="1">
    <location>
        <begin position="10"/>
        <end position="143"/>
    </location>
</feature>
<dbReference type="RefSeq" id="WP_088620615.1">
    <property type="nucleotide sequence ID" value="NZ_CP022129.1"/>
</dbReference>
<dbReference type="GO" id="GO:0043565">
    <property type="term" value="F:sequence-specific DNA binding"/>
    <property type="evidence" value="ECO:0007669"/>
    <property type="project" value="TreeGrafter"/>
</dbReference>
<evidence type="ECO:0000259" key="1">
    <source>
        <dbReference type="SMART" id="SM01321"/>
    </source>
</evidence>
<dbReference type="InterPro" id="IPR036515">
    <property type="entry name" value="Transposase_17_sf"/>
</dbReference>
<keyword evidence="3" id="KW-1185">Reference proteome</keyword>
<dbReference type="Proteomes" id="UP000197019">
    <property type="component" value="Chromosome"/>
</dbReference>
<evidence type="ECO:0000313" key="2">
    <source>
        <dbReference type="EMBL" id="ASF47745.1"/>
    </source>
</evidence>
<dbReference type="GO" id="GO:0004803">
    <property type="term" value="F:transposase activity"/>
    <property type="evidence" value="ECO:0007669"/>
    <property type="project" value="InterPro"/>
</dbReference>
<dbReference type="InterPro" id="IPR052715">
    <property type="entry name" value="RAYT_transposase"/>
</dbReference>
<dbReference type="Gene3D" id="3.30.70.1290">
    <property type="entry name" value="Transposase IS200-like"/>
    <property type="match status" value="1"/>
</dbReference>
<dbReference type="PANTHER" id="PTHR36966:SF1">
    <property type="entry name" value="REP-ASSOCIATED TYROSINE TRANSPOSASE"/>
    <property type="match status" value="1"/>
</dbReference>
<proteinExistence type="predicted"/>
<reference evidence="2 3" key="1">
    <citation type="submission" date="2017-06" db="EMBL/GenBank/DDBJ databases">
        <title>Genome Sequencing of the methanotroph Methylovulum psychrotolerants str. HV10-M2 isolated from a high-altitude environment.</title>
        <authorList>
            <person name="Mateos-Rivera A."/>
        </authorList>
    </citation>
    <scope>NUCLEOTIDE SEQUENCE [LARGE SCALE GENOMIC DNA]</scope>
    <source>
        <strain evidence="2 3">HV10_M2</strain>
    </source>
</reference>
<sequence>MPRSRYRIHHTGYPHFLTATINHWQPLFTRTETANIVLDSWRFLQQEADFKIYGYVLLENHLHLIAASADLSRDMQRFKSWTARQLVDYLQQRSSARVLEILARFKRAHKTASQYQVWEEGNHPQLIESEAVMRQKLDYIHHNPVKRGYVDLPEHWRYSSARNYLGQPGLIEVTRAW</sequence>
<dbReference type="SMART" id="SM01321">
    <property type="entry name" value="Y1_Tnp"/>
    <property type="match status" value="1"/>
</dbReference>
<dbReference type="InterPro" id="IPR002686">
    <property type="entry name" value="Transposase_17"/>
</dbReference>